<protein>
    <submittedName>
        <fullName evidence="2">Sugar phosphate isomerase/epimerase</fullName>
    </submittedName>
</protein>
<dbReference type="GO" id="GO:0016853">
    <property type="term" value="F:isomerase activity"/>
    <property type="evidence" value="ECO:0007669"/>
    <property type="project" value="UniProtKB-KW"/>
</dbReference>
<name>A0A329MLM7_9BACL</name>
<dbReference type="InterPro" id="IPR036237">
    <property type="entry name" value="Xyl_isomerase-like_sf"/>
</dbReference>
<dbReference type="Pfam" id="PF01261">
    <property type="entry name" value="AP_endonuc_2"/>
    <property type="match status" value="1"/>
</dbReference>
<dbReference type="InterPro" id="IPR013022">
    <property type="entry name" value="Xyl_isomerase-like_TIM-brl"/>
</dbReference>
<evidence type="ECO:0000313" key="3">
    <source>
        <dbReference type="Proteomes" id="UP000250369"/>
    </source>
</evidence>
<dbReference type="EMBL" id="QMFB01000007">
    <property type="protein sequence ID" value="RAV20684.1"/>
    <property type="molecule type" value="Genomic_DNA"/>
</dbReference>
<keyword evidence="3" id="KW-1185">Reference proteome</keyword>
<sequence>MKLGISSYSLNSCIASGEMDIFQAIGWIRQQGAEHVEIVPLSGMKEQMTNERFVADIRRTAAEEGLAISNYAVGGNFADKDDAGLSAEIERIKRQVDIAHALGAKLMRHDVAKKPIDRCSIDRFEADLPAIAQACGEIADYAAGCGITTSLENHGYYVQSSDRVLRVLERVNRPNYKTTVDVGNFMCADEDPHIAVAKMMPYASMVHIKDFYSRKRCKNPGEGWFPTLYGNYLRGAIAGFGSLDLPHILSTIKASGYDGYLSIEFEGMEPARLGARIAFENVRRIWDEV</sequence>
<dbReference type="Gene3D" id="3.20.20.150">
    <property type="entry name" value="Divalent-metal-dependent TIM barrel enzymes"/>
    <property type="match status" value="1"/>
</dbReference>
<comment type="caution">
    <text evidence="2">The sequence shown here is derived from an EMBL/GenBank/DDBJ whole genome shotgun (WGS) entry which is preliminary data.</text>
</comment>
<evidence type="ECO:0000259" key="1">
    <source>
        <dbReference type="Pfam" id="PF01261"/>
    </source>
</evidence>
<evidence type="ECO:0000313" key="2">
    <source>
        <dbReference type="EMBL" id="RAV20684.1"/>
    </source>
</evidence>
<reference evidence="2 3" key="1">
    <citation type="journal article" date="2009" name="Int. J. Syst. Evol. Microbiol.">
        <title>Paenibacillus contaminans sp. nov., isolated from a contaminated laboratory plate.</title>
        <authorList>
            <person name="Chou J.H."/>
            <person name="Lee J.H."/>
            <person name="Lin M.C."/>
            <person name="Chang P.S."/>
            <person name="Arun A.B."/>
            <person name="Young C.C."/>
            <person name="Chen W.M."/>
        </authorList>
    </citation>
    <scope>NUCLEOTIDE SEQUENCE [LARGE SCALE GENOMIC DNA]</scope>
    <source>
        <strain evidence="2 3">CKOBP-6</strain>
    </source>
</reference>
<dbReference type="SUPFAM" id="SSF51658">
    <property type="entry name" value="Xylose isomerase-like"/>
    <property type="match status" value="1"/>
</dbReference>
<accession>A0A329MLM7</accession>
<organism evidence="2 3">
    <name type="scientific">Paenibacillus contaminans</name>
    <dbReference type="NCBI Taxonomy" id="450362"/>
    <lineage>
        <taxon>Bacteria</taxon>
        <taxon>Bacillati</taxon>
        <taxon>Bacillota</taxon>
        <taxon>Bacilli</taxon>
        <taxon>Bacillales</taxon>
        <taxon>Paenibacillaceae</taxon>
        <taxon>Paenibacillus</taxon>
    </lineage>
</organism>
<keyword evidence="2" id="KW-0413">Isomerase</keyword>
<dbReference type="AlphaFoldDB" id="A0A329MLM7"/>
<dbReference type="Proteomes" id="UP000250369">
    <property type="component" value="Unassembled WGS sequence"/>
</dbReference>
<gene>
    <name evidence="2" type="ORF">DQG23_14325</name>
</gene>
<feature type="domain" description="Xylose isomerase-like TIM barrel" evidence="1">
    <location>
        <begin position="27"/>
        <end position="279"/>
    </location>
</feature>
<dbReference type="RefSeq" id="WP_113031542.1">
    <property type="nucleotide sequence ID" value="NZ_QMFB01000007.1"/>
</dbReference>
<dbReference type="PANTHER" id="PTHR12110:SF53">
    <property type="entry name" value="BLR5974 PROTEIN"/>
    <property type="match status" value="1"/>
</dbReference>
<proteinExistence type="predicted"/>
<dbReference type="OrthoDB" id="256906at2"/>
<dbReference type="PANTHER" id="PTHR12110">
    <property type="entry name" value="HYDROXYPYRUVATE ISOMERASE"/>
    <property type="match status" value="1"/>
</dbReference>
<dbReference type="InterPro" id="IPR050312">
    <property type="entry name" value="IolE/XylAMocC-like"/>
</dbReference>